<dbReference type="SMR" id="A0AB38R6G4"/>
<dbReference type="Proteomes" id="UP000831484">
    <property type="component" value="Chromosome"/>
</dbReference>
<dbReference type="Gene3D" id="1.10.630.10">
    <property type="entry name" value="Cytochrome P450"/>
    <property type="match status" value="1"/>
</dbReference>
<keyword evidence="3" id="KW-0479">Metal-binding</keyword>
<gene>
    <name evidence="7" type="ORF">M0639_17325</name>
</gene>
<evidence type="ECO:0000256" key="1">
    <source>
        <dbReference type="ARBA" id="ARBA00010617"/>
    </source>
</evidence>
<evidence type="ECO:0000313" key="8">
    <source>
        <dbReference type="Proteomes" id="UP000831484"/>
    </source>
</evidence>
<dbReference type="SUPFAM" id="SSF48264">
    <property type="entry name" value="Cytochrome P450"/>
    <property type="match status" value="1"/>
</dbReference>
<dbReference type="EMBL" id="CP096563">
    <property type="protein sequence ID" value="UPU40837.1"/>
    <property type="molecule type" value="Genomic_DNA"/>
</dbReference>
<evidence type="ECO:0000256" key="4">
    <source>
        <dbReference type="ARBA" id="ARBA00023002"/>
    </source>
</evidence>
<dbReference type="AlphaFoldDB" id="A0AB38R6G4"/>
<dbReference type="GO" id="GO:0020037">
    <property type="term" value="F:heme binding"/>
    <property type="evidence" value="ECO:0007669"/>
    <property type="project" value="InterPro"/>
</dbReference>
<dbReference type="PANTHER" id="PTHR46696">
    <property type="entry name" value="P450, PUTATIVE (EUROFUNG)-RELATED"/>
    <property type="match status" value="1"/>
</dbReference>
<dbReference type="InterPro" id="IPR002397">
    <property type="entry name" value="Cyt_P450_B"/>
</dbReference>
<reference evidence="8" key="1">
    <citation type="journal article" date="2022" name="Environ. Microbiol.">
        <title>Functional analysis, diversity, and distribution of carbendazim hydrolases MheI and CbmA, responsible for the initial step in carbendazim degradation.</title>
        <authorList>
            <person name="Zhang M."/>
            <person name="Bai X."/>
            <person name="Li Q."/>
            <person name="Zhang L."/>
            <person name="Zhu Q."/>
            <person name="Gao S."/>
            <person name="Ke Z."/>
            <person name="Jiang M."/>
            <person name="Hu J."/>
            <person name="Qiu J."/>
            <person name="Hong Q."/>
        </authorList>
    </citation>
    <scope>NUCLEOTIDE SEQUENCE [LARGE SCALE GENOMIC DNA]</scope>
    <source>
        <strain evidence="8">djl-6</strain>
    </source>
</reference>
<evidence type="ECO:0000256" key="3">
    <source>
        <dbReference type="ARBA" id="ARBA00022723"/>
    </source>
</evidence>
<dbReference type="RefSeq" id="WP_042445141.1">
    <property type="nucleotide sequence ID" value="NZ_CP096563.1"/>
</dbReference>
<evidence type="ECO:0000313" key="7">
    <source>
        <dbReference type="EMBL" id="UPU40837.1"/>
    </source>
</evidence>
<keyword evidence="8" id="KW-1185">Reference proteome</keyword>
<keyword evidence="6" id="KW-0503">Monooxygenase</keyword>
<organism evidence="7 8">
    <name type="scientific">Rhodococcus qingshengii JCM 15477</name>
    <dbReference type="NCBI Taxonomy" id="1303681"/>
    <lineage>
        <taxon>Bacteria</taxon>
        <taxon>Bacillati</taxon>
        <taxon>Actinomycetota</taxon>
        <taxon>Actinomycetes</taxon>
        <taxon>Mycobacteriales</taxon>
        <taxon>Nocardiaceae</taxon>
        <taxon>Rhodococcus</taxon>
        <taxon>Rhodococcus erythropolis group</taxon>
    </lineage>
</organism>
<sequence length="411" mass="44796">MTHTVDDTGDLALAVNPFDPTFKADPYPVYARLRTELPIHRSALGAWIVADYTSCDKVLRSRLFGKDFANSTFFDHLTSMMGEDMPPFLGLGIDGDARPFMLTDPPEHTRLRGLVSDAFTRSTTTSMDDIVLSAASSAVRHLEHCTDAVSEVAEPFPVEVLSSILGIPDKDRGRFSEWSNLVAGVLDINFAIPKEVADRRSAAIEESIDYFRTLATSGNAPEGLVRRLSEVSHGGDQLSVDEIAATCLLITVAGQETTSNTIGNMLITFSRHADQFEQVRANPQFIENAVAEVLRFEPPAHEAGRIALEDCEVSGANITKGDAVMVLLASGNREAVERGDTFSVTRPDVSSLSYGRGIHHCLGSALANSMLQHFLRELSQRYRSIEVAEPINYKPGMGLRGPETLSVAVSR</sequence>
<evidence type="ECO:0000256" key="6">
    <source>
        <dbReference type="ARBA" id="ARBA00023033"/>
    </source>
</evidence>
<dbReference type="InterPro" id="IPR001128">
    <property type="entry name" value="Cyt_P450"/>
</dbReference>
<keyword evidence="5" id="KW-0408">Iron</keyword>
<name>A0AB38R6G4_RHOSG</name>
<evidence type="ECO:0000256" key="5">
    <source>
        <dbReference type="ARBA" id="ARBA00023004"/>
    </source>
</evidence>
<evidence type="ECO:0000256" key="2">
    <source>
        <dbReference type="ARBA" id="ARBA00022617"/>
    </source>
</evidence>
<dbReference type="GO" id="GO:0004497">
    <property type="term" value="F:monooxygenase activity"/>
    <property type="evidence" value="ECO:0007669"/>
    <property type="project" value="UniProtKB-KW"/>
</dbReference>
<proteinExistence type="inferred from homology"/>
<dbReference type="InterPro" id="IPR036396">
    <property type="entry name" value="Cyt_P450_sf"/>
</dbReference>
<dbReference type="GO" id="GO:0016705">
    <property type="term" value="F:oxidoreductase activity, acting on paired donors, with incorporation or reduction of molecular oxygen"/>
    <property type="evidence" value="ECO:0007669"/>
    <property type="project" value="InterPro"/>
</dbReference>
<dbReference type="GO" id="GO:0005506">
    <property type="term" value="F:iron ion binding"/>
    <property type="evidence" value="ECO:0007669"/>
    <property type="project" value="InterPro"/>
</dbReference>
<protein>
    <submittedName>
        <fullName evidence="7">Cytochrome P450</fullName>
    </submittedName>
</protein>
<accession>A0AB38R6G4</accession>
<dbReference type="PRINTS" id="PR00359">
    <property type="entry name" value="BP450"/>
</dbReference>
<dbReference type="Pfam" id="PF00067">
    <property type="entry name" value="p450"/>
    <property type="match status" value="1"/>
</dbReference>
<comment type="similarity">
    <text evidence="1">Belongs to the cytochrome P450 family.</text>
</comment>
<keyword evidence="4" id="KW-0560">Oxidoreductase</keyword>
<dbReference type="PANTHER" id="PTHR46696:SF1">
    <property type="entry name" value="CYTOCHROME P450 YJIB-RELATED"/>
    <property type="match status" value="1"/>
</dbReference>
<keyword evidence="2" id="KW-0349">Heme</keyword>